<keyword evidence="1" id="KW-0472">Membrane</keyword>
<reference evidence="2 3" key="1">
    <citation type="submission" date="2017-07" db="EMBL/GenBank/DDBJ databases">
        <title>Isolation and whole genome analysis of endospore-forming bacteria from heroin.</title>
        <authorList>
            <person name="Kalinowski J."/>
            <person name="Ahrens B."/>
            <person name="Al-Dilaimi A."/>
            <person name="Winkler A."/>
            <person name="Wibberg D."/>
            <person name="Schleenbecker U."/>
            <person name="Ruckert C."/>
            <person name="Wolfel R."/>
            <person name="Grass G."/>
        </authorList>
    </citation>
    <scope>NUCLEOTIDE SEQUENCE [LARGE SCALE GENOMIC DNA]</scope>
    <source>
        <strain evidence="2 3">7537-G1</strain>
    </source>
</reference>
<name>A0A268EDN0_9BACL</name>
<proteinExistence type="predicted"/>
<keyword evidence="1" id="KW-0812">Transmembrane</keyword>
<evidence type="ECO:0000256" key="1">
    <source>
        <dbReference type="SAM" id="Phobius"/>
    </source>
</evidence>
<dbReference type="EMBL" id="NPBY01000117">
    <property type="protein sequence ID" value="PAD71190.1"/>
    <property type="molecule type" value="Genomic_DNA"/>
</dbReference>
<evidence type="ECO:0000313" key="3">
    <source>
        <dbReference type="Proteomes" id="UP000215596"/>
    </source>
</evidence>
<organism evidence="2 3">
    <name type="scientific">Paenibacillus campinasensis</name>
    <dbReference type="NCBI Taxonomy" id="66347"/>
    <lineage>
        <taxon>Bacteria</taxon>
        <taxon>Bacillati</taxon>
        <taxon>Bacillota</taxon>
        <taxon>Bacilli</taxon>
        <taxon>Bacillales</taxon>
        <taxon>Paenibacillaceae</taxon>
        <taxon>Paenibacillus</taxon>
    </lineage>
</organism>
<accession>A0A268EDN0</accession>
<gene>
    <name evidence="2" type="ORF">CHH67_25390</name>
</gene>
<feature type="transmembrane region" description="Helical" evidence="1">
    <location>
        <begin position="12"/>
        <end position="33"/>
    </location>
</feature>
<feature type="non-terminal residue" evidence="2">
    <location>
        <position position="1"/>
    </location>
</feature>
<dbReference type="RefSeq" id="WP_218832087.1">
    <property type="nucleotide sequence ID" value="NZ_NPBY01000117.1"/>
</dbReference>
<sequence>EQPNKLVIDSSIASLFFVFPFGIKLFVNLMFAVMKSILPASAGHPDRFNALHAGHTKAALPSGPNIPHRMVFCICTAFN</sequence>
<protein>
    <submittedName>
        <fullName evidence="2">Uncharacterized protein</fullName>
    </submittedName>
</protein>
<keyword evidence="1" id="KW-1133">Transmembrane helix</keyword>
<dbReference type="AlphaFoldDB" id="A0A268EDN0"/>
<dbReference type="Proteomes" id="UP000215596">
    <property type="component" value="Unassembled WGS sequence"/>
</dbReference>
<evidence type="ECO:0000313" key="2">
    <source>
        <dbReference type="EMBL" id="PAD71190.1"/>
    </source>
</evidence>
<comment type="caution">
    <text evidence="2">The sequence shown here is derived from an EMBL/GenBank/DDBJ whole genome shotgun (WGS) entry which is preliminary data.</text>
</comment>